<dbReference type="PANTHER" id="PTHR32119">
    <property type="entry name" value="OROTIDINE 5'-PHOSPHATE DECARBOXYLASE"/>
    <property type="match status" value="1"/>
</dbReference>
<comment type="catalytic activity">
    <reaction evidence="7 9 12">
        <text>orotidine 5'-phosphate + H(+) = UMP + CO2</text>
        <dbReference type="Rhea" id="RHEA:11596"/>
        <dbReference type="ChEBI" id="CHEBI:15378"/>
        <dbReference type="ChEBI" id="CHEBI:16526"/>
        <dbReference type="ChEBI" id="CHEBI:57538"/>
        <dbReference type="ChEBI" id="CHEBI:57865"/>
        <dbReference type="EC" id="4.1.1.23"/>
    </reaction>
</comment>
<reference evidence="14 15" key="1">
    <citation type="journal article" date="2012" name="J. Bacteriol.">
        <title>Genome Sequence of Strain IMCC14465, Isolated from the East Sea, Belonging to the PS1 Clade of Alphaproteobacteria.</title>
        <authorList>
            <person name="Yang S.J."/>
            <person name="Kang I."/>
            <person name="Cho J.C."/>
        </authorList>
    </citation>
    <scope>NUCLEOTIDE SEQUENCE [LARGE SCALE GENOMIC DNA]</scope>
    <source>
        <strain evidence="14 15">IMCC14465</strain>
    </source>
</reference>
<dbReference type="Gene3D" id="3.20.20.70">
    <property type="entry name" value="Aldolase class I"/>
    <property type="match status" value="1"/>
</dbReference>
<name>J9DFP5_9PROT</name>
<comment type="similarity">
    <text evidence="8 9">Belongs to the OMP decarboxylase family. Type 1 subfamily.</text>
</comment>
<dbReference type="GO" id="GO:0044205">
    <property type="term" value="P:'de novo' UMP biosynthetic process"/>
    <property type="evidence" value="ECO:0007669"/>
    <property type="project" value="UniProtKB-UniRule"/>
</dbReference>
<evidence type="ECO:0000256" key="12">
    <source>
        <dbReference type="RuleBase" id="RU000512"/>
    </source>
</evidence>
<feature type="active site" description="For OMPdecase activity" evidence="10">
    <location>
        <position position="63"/>
    </location>
</feature>
<keyword evidence="6 9" id="KW-0456">Lyase</keyword>
<evidence type="ECO:0000256" key="7">
    <source>
        <dbReference type="ARBA" id="ARBA00049157"/>
    </source>
</evidence>
<feature type="binding site" evidence="9">
    <location>
        <begin position="61"/>
        <end position="70"/>
    </location>
    <ligand>
        <name>substrate</name>
    </ligand>
</feature>
<comment type="caution">
    <text evidence="14">The sequence shown here is derived from an EMBL/GenBank/DDBJ whole genome shotgun (WGS) entry which is preliminary data.</text>
</comment>
<dbReference type="GO" id="GO:0005829">
    <property type="term" value="C:cytosol"/>
    <property type="evidence" value="ECO:0007669"/>
    <property type="project" value="TreeGrafter"/>
</dbReference>
<dbReference type="GO" id="GO:0006207">
    <property type="term" value="P:'de novo' pyrimidine nucleobase biosynthetic process"/>
    <property type="evidence" value="ECO:0007669"/>
    <property type="project" value="InterPro"/>
</dbReference>
<dbReference type="InterPro" id="IPR018089">
    <property type="entry name" value="OMPdecase_AS"/>
</dbReference>
<dbReference type="PANTHER" id="PTHR32119:SF2">
    <property type="entry name" value="OROTIDINE 5'-PHOSPHATE DECARBOXYLASE"/>
    <property type="match status" value="1"/>
</dbReference>
<dbReference type="NCBIfam" id="NF001273">
    <property type="entry name" value="PRK00230.1"/>
    <property type="match status" value="1"/>
</dbReference>
<feature type="active site" description="For OMPdecase activity" evidence="10">
    <location>
        <position position="66"/>
    </location>
</feature>
<dbReference type="InterPro" id="IPR013785">
    <property type="entry name" value="Aldolase_TIM"/>
</dbReference>
<dbReference type="InterPro" id="IPR011060">
    <property type="entry name" value="RibuloseP-bd_barrel"/>
</dbReference>
<dbReference type="EC" id="4.1.1.23" evidence="9"/>
<sequence length="238" mass="24617">MMTDNPVFCALDTQDTAQASQLANTLSGHIGGLKIGMEFFYAAGVAAYQNIADTGLPIFLDLKLHDIPNTVASAVKALCPLEPAILNVHAAGGLDMMRAASNAAKDTATEKDITPPLMIAVTVLTSLEAKDLDQIGVSATPREQVLRLADLAQQAGMGGVVCSAHEVEALRNQCGADFKLIVPGIRPAGHAADDQKRIMTPEAAMKAGADILVIGRAITQADDPAQAASAIASSLGYA</sequence>
<dbReference type="SUPFAM" id="SSF51366">
    <property type="entry name" value="Ribulose-phoshate binding barrel"/>
    <property type="match status" value="1"/>
</dbReference>
<proteinExistence type="inferred from homology"/>
<accession>J9DFP5</accession>
<dbReference type="GO" id="GO:0004590">
    <property type="term" value="F:orotidine-5'-phosphate decarboxylase activity"/>
    <property type="evidence" value="ECO:0007669"/>
    <property type="project" value="UniProtKB-UniRule"/>
</dbReference>
<dbReference type="UniPathway" id="UPA00070">
    <property type="reaction ID" value="UER00120"/>
</dbReference>
<dbReference type="PROSITE" id="PS00156">
    <property type="entry name" value="OMPDECASE"/>
    <property type="match status" value="1"/>
</dbReference>
<feature type="binding site" evidence="9 11">
    <location>
        <position position="186"/>
    </location>
    <ligand>
        <name>substrate</name>
    </ligand>
</feature>
<dbReference type="SMART" id="SM00934">
    <property type="entry name" value="OMPdecase"/>
    <property type="match status" value="1"/>
</dbReference>
<dbReference type="Proteomes" id="UP000004836">
    <property type="component" value="Unassembled WGS sequence"/>
</dbReference>
<comment type="pathway">
    <text evidence="2 9 12">Pyrimidine metabolism; UMP biosynthesis via de novo pathway; UMP from orotate: step 2/2.</text>
</comment>
<evidence type="ECO:0000256" key="11">
    <source>
        <dbReference type="PIRSR" id="PIRSR614732-2"/>
    </source>
</evidence>
<keyword evidence="15" id="KW-1185">Reference proteome</keyword>
<feature type="binding site" evidence="9 11">
    <location>
        <position position="215"/>
    </location>
    <ligand>
        <name>substrate</name>
    </ligand>
</feature>
<dbReference type="CDD" id="cd04725">
    <property type="entry name" value="OMP_decarboxylase_like"/>
    <property type="match status" value="1"/>
</dbReference>
<dbReference type="InterPro" id="IPR001754">
    <property type="entry name" value="OMPdeCOase_dom"/>
</dbReference>
<keyword evidence="5 9" id="KW-0665">Pyrimidine biosynthesis</keyword>
<dbReference type="FunFam" id="3.20.20.70:FF:000015">
    <property type="entry name" value="Orotidine 5'-phosphate decarboxylase"/>
    <property type="match status" value="1"/>
</dbReference>
<evidence type="ECO:0000256" key="6">
    <source>
        <dbReference type="ARBA" id="ARBA00023239"/>
    </source>
</evidence>
<dbReference type="HAMAP" id="MF_01200_B">
    <property type="entry name" value="OMPdecase_type1_B"/>
    <property type="match status" value="1"/>
</dbReference>
<evidence type="ECO:0000256" key="3">
    <source>
        <dbReference type="ARBA" id="ARBA00011738"/>
    </source>
</evidence>
<feature type="active site" description="Proton donor" evidence="9">
    <location>
        <position position="63"/>
    </location>
</feature>
<dbReference type="InterPro" id="IPR014732">
    <property type="entry name" value="OMPdecase"/>
</dbReference>
<evidence type="ECO:0000256" key="8">
    <source>
        <dbReference type="ARBA" id="ARBA00061012"/>
    </source>
</evidence>
<dbReference type="InterPro" id="IPR047596">
    <property type="entry name" value="OMPdecase_bac"/>
</dbReference>
<evidence type="ECO:0000256" key="10">
    <source>
        <dbReference type="PIRSR" id="PIRSR614732-1"/>
    </source>
</evidence>
<comment type="function">
    <text evidence="1 9">Catalyzes the decarboxylation of orotidine 5'-monophosphate (OMP) to uridine 5'-monophosphate (UMP).</text>
</comment>
<evidence type="ECO:0000313" key="14">
    <source>
        <dbReference type="EMBL" id="EJW20943.1"/>
    </source>
</evidence>
<feature type="binding site" evidence="9 11">
    <location>
        <position position="125"/>
    </location>
    <ligand>
        <name>substrate</name>
    </ligand>
</feature>
<evidence type="ECO:0000256" key="2">
    <source>
        <dbReference type="ARBA" id="ARBA00004861"/>
    </source>
</evidence>
<evidence type="ECO:0000256" key="5">
    <source>
        <dbReference type="ARBA" id="ARBA00022975"/>
    </source>
</evidence>
<dbReference type="NCBIfam" id="TIGR01740">
    <property type="entry name" value="pyrF"/>
    <property type="match status" value="1"/>
</dbReference>
<organism evidence="14 15">
    <name type="scientific">alpha proteobacterium IMCC14465</name>
    <dbReference type="NCBI Taxonomy" id="1220535"/>
    <lineage>
        <taxon>Bacteria</taxon>
        <taxon>Pseudomonadati</taxon>
        <taxon>Pseudomonadota</taxon>
        <taxon>Alphaproteobacteria</taxon>
        <taxon>PS1 clade</taxon>
    </lineage>
</organism>
<dbReference type="STRING" id="1220535.IMCC14465_07390"/>
<evidence type="ECO:0000256" key="9">
    <source>
        <dbReference type="HAMAP-Rule" id="MF_01200"/>
    </source>
</evidence>
<feature type="binding site" evidence="9 11">
    <location>
        <position position="195"/>
    </location>
    <ligand>
        <name>substrate</name>
    </ligand>
</feature>
<dbReference type="AlphaFoldDB" id="J9DFP5"/>
<feature type="domain" description="Orotidine 5'-phosphate decarboxylase" evidence="13">
    <location>
        <begin position="6"/>
        <end position="231"/>
    </location>
</feature>
<feature type="binding site" evidence="9 11">
    <location>
        <position position="216"/>
    </location>
    <ligand>
        <name>substrate</name>
    </ligand>
</feature>
<dbReference type="PATRIC" id="fig|1220535.3.peg.736"/>
<keyword evidence="4 9" id="KW-0210">Decarboxylase</keyword>
<feature type="binding site" evidence="9 11">
    <location>
        <position position="34"/>
    </location>
    <ligand>
        <name>substrate</name>
    </ligand>
</feature>
<evidence type="ECO:0000313" key="15">
    <source>
        <dbReference type="Proteomes" id="UP000004836"/>
    </source>
</evidence>
<dbReference type="EMBL" id="ALYF01000003">
    <property type="protein sequence ID" value="EJW20943.1"/>
    <property type="molecule type" value="Genomic_DNA"/>
</dbReference>
<dbReference type="eggNOG" id="COG0284">
    <property type="taxonomic scope" value="Bacteria"/>
</dbReference>
<feature type="active site" description="For OMPdecase activity" evidence="10">
    <location>
        <position position="61"/>
    </location>
</feature>
<evidence type="ECO:0000256" key="4">
    <source>
        <dbReference type="ARBA" id="ARBA00022793"/>
    </source>
</evidence>
<gene>
    <name evidence="9" type="primary">pyrF</name>
    <name evidence="14" type="ORF">IMCC14465_07390</name>
</gene>
<dbReference type="Pfam" id="PF00215">
    <property type="entry name" value="OMPdecase"/>
    <property type="match status" value="1"/>
</dbReference>
<evidence type="ECO:0000256" key="1">
    <source>
        <dbReference type="ARBA" id="ARBA00002356"/>
    </source>
</evidence>
<dbReference type="OrthoDB" id="9806203at2"/>
<comment type="subunit">
    <text evidence="3 9">Homodimer.</text>
</comment>
<protein>
    <recommendedName>
        <fullName evidence="9">Orotidine 5'-phosphate decarboxylase</fullName>
        <ecNumber evidence="9">4.1.1.23</ecNumber>
    </recommendedName>
    <alternativeName>
        <fullName evidence="9">OMP decarboxylase</fullName>
        <shortName evidence="9">OMPDCase</shortName>
        <shortName evidence="9">OMPdecase</shortName>
    </alternativeName>
</protein>
<feature type="binding site" evidence="9 11">
    <location>
        <position position="12"/>
    </location>
    <ligand>
        <name>substrate</name>
    </ligand>
</feature>
<evidence type="ECO:0000259" key="13">
    <source>
        <dbReference type="SMART" id="SM00934"/>
    </source>
</evidence>